<dbReference type="Proteomes" id="UP000595917">
    <property type="component" value="Chromosome"/>
</dbReference>
<gene>
    <name evidence="1" type="ORF">JFL75_17615</name>
</gene>
<keyword evidence="2" id="KW-1185">Reference proteome</keyword>
<dbReference type="RefSeq" id="WP_215626028.1">
    <property type="nucleotide sequence ID" value="NZ_CP067089.2"/>
</dbReference>
<evidence type="ECO:0000313" key="2">
    <source>
        <dbReference type="Proteomes" id="UP000595917"/>
    </source>
</evidence>
<accession>A0A7T7XM32</accession>
<dbReference type="GO" id="GO:0046872">
    <property type="term" value="F:metal ion binding"/>
    <property type="evidence" value="ECO:0007669"/>
    <property type="project" value="InterPro"/>
</dbReference>
<dbReference type="Gene3D" id="3.30.70.100">
    <property type="match status" value="1"/>
</dbReference>
<dbReference type="EMBL" id="CP067089">
    <property type="protein sequence ID" value="QQO08722.1"/>
    <property type="molecule type" value="Genomic_DNA"/>
</dbReference>
<dbReference type="KEGG" id="bhc:JFL75_17615"/>
<proteinExistence type="predicted"/>
<evidence type="ECO:0000313" key="1">
    <source>
        <dbReference type="EMBL" id="QQO08722.1"/>
    </source>
</evidence>
<sequence length="85" mass="9248">MVVSYSEGRIRLRFRELRNPLAAAAAEARIRAVQGVTKVAVKVLTGSILIEFDPEVLPLKKLIELGKKELGVLGLSIDIPGLPQD</sequence>
<dbReference type="Pfam" id="PF19991">
    <property type="entry name" value="HMA_2"/>
    <property type="match status" value="1"/>
</dbReference>
<reference evidence="1" key="1">
    <citation type="submission" date="2021-01" db="EMBL/GenBank/DDBJ databases">
        <title>Description of Breznakiella homolactica.</title>
        <authorList>
            <person name="Song Y."/>
            <person name="Brune A."/>
        </authorList>
    </citation>
    <scope>NUCLEOTIDE SEQUENCE</scope>
    <source>
        <strain evidence="1">RmG30</strain>
    </source>
</reference>
<name>A0A7T7XM32_9SPIR</name>
<dbReference type="InterPro" id="IPR036163">
    <property type="entry name" value="HMA_dom_sf"/>
</dbReference>
<dbReference type="SUPFAM" id="SSF55008">
    <property type="entry name" value="HMA, heavy metal-associated domain"/>
    <property type="match status" value="1"/>
</dbReference>
<organism evidence="1 2">
    <name type="scientific">Breznakiella homolactica</name>
    <dbReference type="NCBI Taxonomy" id="2798577"/>
    <lineage>
        <taxon>Bacteria</taxon>
        <taxon>Pseudomonadati</taxon>
        <taxon>Spirochaetota</taxon>
        <taxon>Spirochaetia</taxon>
        <taxon>Spirochaetales</taxon>
        <taxon>Breznakiellaceae</taxon>
        <taxon>Breznakiella</taxon>
    </lineage>
</organism>
<dbReference type="AlphaFoldDB" id="A0A7T7XM32"/>
<protein>
    <submittedName>
        <fullName evidence="1">ATPase P</fullName>
    </submittedName>
</protein>